<dbReference type="PANTHER" id="PTHR10625:SF10">
    <property type="entry name" value="HISTONE DEACETYLASE HDAC1"/>
    <property type="match status" value="1"/>
</dbReference>
<dbReference type="GO" id="GO:0004407">
    <property type="term" value="F:histone deacetylase activity"/>
    <property type="evidence" value="ECO:0007669"/>
    <property type="project" value="TreeGrafter"/>
</dbReference>
<evidence type="ECO:0000313" key="2">
    <source>
        <dbReference type="EMBL" id="CAI8038325.1"/>
    </source>
</evidence>
<keyword evidence="3" id="KW-1185">Reference proteome</keyword>
<dbReference type="InterPro" id="IPR023801">
    <property type="entry name" value="His_deacetylse_dom"/>
</dbReference>
<dbReference type="Gene3D" id="3.40.800.20">
    <property type="entry name" value="Histone deacetylase domain"/>
    <property type="match status" value="1"/>
</dbReference>
<accession>A0AA35SYA7</accession>
<sequence>MCKTGFIYDNRYLQHDTGSRHPENSQRLIATMQHLENQPWFSELLNLTPRLAEREWLEAVHQSGYIEHARKLCESGARLLDDPDVTISSSSFEVARLATGAALQLADSVMKGEVKNGFALVRPPGHHAENARAMGFCLFNNIAISARYLQLVYGIEKVLILDWDVHHGNGTQHAFEEDPSILFISLHQYPHYPGTGSHSETGVGAGTNATVNCPMTAGSSDLDYEQAFSERILPAINRFKPEVVLVSAGFDAHQSDPLGQIDLSTEFFGWMSMRMMEVADQHADGRLISLLEGGYNLHYLPLCVSIHLQTLLNANS</sequence>
<dbReference type="Proteomes" id="UP001174909">
    <property type="component" value="Unassembled WGS sequence"/>
</dbReference>
<evidence type="ECO:0000259" key="1">
    <source>
        <dbReference type="Pfam" id="PF00850"/>
    </source>
</evidence>
<dbReference type="CDD" id="cd09992">
    <property type="entry name" value="HDAC_classII"/>
    <property type="match status" value="1"/>
</dbReference>
<protein>
    <submittedName>
        <fullName evidence="2">Probable deacetylase AF_0130</fullName>
    </submittedName>
</protein>
<dbReference type="InterPro" id="IPR023696">
    <property type="entry name" value="Ureohydrolase_dom_sf"/>
</dbReference>
<reference evidence="2" key="1">
    <citation type="submission" date="2023-03" db="EMBL/GenBank/DDBJ databases">
        <authorList>
            <person name="Steffen K."/>
            <person name="Cardenas P."/>
        </authorList>
    </citation>
    <scope>NUCLEOTIDE SEQUENCE</scope>
</reference>
<dbReference type="InterPro" id="IPR000286">
    <property type="entry name" value="HDACs"/>
</dbReference>
<comment type="caution">
    <text evidence="2">The sequence shown here is derived from an EMBL/GenBank/DDBJ whole genome shotgun (WGS) entry which is preliminary data.</text>
</comment>
<dbReference type="GO" id="GO:0040029">
    <property type="term" value="P:epigenetic regulation of gene expression"/>
    <property type="evidence" value="ECO:0007669"/>
    <property type="project" value="TreeGrafter"/>
</dbReference>
<dbReference type="Pfam" id="PF00850">
    <property type="entry name" value="Hist_deacetyl"/>
    <property type="match status" value="1"/>
</dbReference>
<organism evidence="2 3">
    <name type="scientific">Geodia barretti</name>
    <name type="common">Barrett's horny sponge</name>
    <dbReference type="NCBI Taxonomy" id="519541"/>
    <lineage>
        <taxon>Eukaryota</taxon>
        <taxon>Metazoa</taxon>
        <taxon>Porifera</taxon>
        <taxon>Demospongiae</taxon>
        <taxon>Heteroscleromorpha</taxon>
        <taxon>Tetractinellida</taxon>
        <taxon>Astrophorina</taxon>
        <taxon>Geodiidae</taxon>
        <taxon>Geodia</taxon>
    </lineage>
</organism>
<dbReference type="EMBL" id="CASHTH010002987">
    <property type="protein sequence ID" value="CAI8038325.1"/>
    <property type="molecule type" value="Genomic_DNA"/>
</dbReference>
<dbReference type="SUPFAM" id="SSF52768">
    <property type="entry name" value="Arginase/deacetylase"/>
    <property type="match status" value="1"/>
</dbReference>
<evidence type="ECO:0000313" key="3">
    <source>
        <dbReference type="Proteomes" id="UP001174909"/>
    </source>
</evidence>
<name>A0AA35SYA7_GEOBA</name>
<dbReference type="PRINTS" id="PR01270">
    <property type="entry name" value="HDASUPER"/>
</dbReference>
<feature type="domain" description="Histone deacetylase" evidence="1">
    <location>
        <begin position="21"/>
        <end position="310"/>
    </location>
</feature>
<gene>
    <name evidence="2" type="ORF">GBAR_LOCUS21371</name>
</gene>
<dbReference type="InterPro" id="IPR037138">
    <property type="entry name" value="His_deacetylse_dom_sf"/>
</dbReference>
<dbReference type="PANTHER" id="PTHR10625">
    <property type="entry name" value="HISTONE DEACETYLASE HDAC1-RELATED"/>
    <property type="match status" value="1"/>
</dbReference>
<proteinExistence type="predicted"/>
<dbReference type="AlphaFoldDB" id="A0AA35SYA7"/>